<organism evidence="1 2">
    <name type="scientific">Nitrosomonas stercoris</name>
    <dbReference type="NCBI Taxonomy" id="1444684"/>
    <lineage>
        <taxon>Bacteria</taxon>
        <taxon>Pseudomonadati</taxon>
        <taxon>Pseudomonadota</taxon>
        <taxon>Betaproteobacteria</taxon>
        <taxon>Nitrosomonadales</taxon>
        <taxon>Nitrosomonadaceae</taxon>
        <taxon>Nitrosomonas</taxon>
    </lineage>
</organism>
<evidence type="ECO:0000313" key="2">
    <source>
        <dbReference type="Proteomes" id="UP000316473"/>
    </source>
</evidence>
<accession>A0A4Y1YKS5</accession>
<name>A0A4Y1YKS5_9PROT</name>
<dbReference type="Proteomes" id="UP000316473">
    <property type="component" value="Chromosome"/>
</dbReference>
<dbReference type="Gene3D" id="1.10.287.700">
    <property type="entry name" value="Helix hairpin bin"/>
    <property type="match status" value="1"/>
</dbReference>
<keyword evidence="2" id="KW-1185">Reference proteome</keyword>
<gene>
    <name evidence="1" type="ORF">Nstercoris_00948</name>
</gene>
<dbReference type="EMBL" id="AP019755">
    <property type="protein sequence ID" value="BBL34706.1"/>
    <property type="molecule type" value="Genomic_DNA"/>
</dbReference>
<reference evidence="1 2" key="1">
    <citation type="submission" date="2019-06" db="EMBL/GenBank/DDBJ databases">
        <title>Nitrosomonas stercoris KYUHI-S whole genome shotgun sequence.</title>
        <authorList>
            <person name="Nakagawa T."/>
            <person name="Tsuchiya Y."/>
            <person name="Takahashi R."/>
        </authorList>
    </citation>
    <scope>NUCLEOTIDE SEQUENCE [LARGE SCALE GENOMIC DNA]</scope>
    <source>
        <strain evidence="1 2">KYUHI-S</strain>
    </source>
</reference>
<proteinExistence type="predicted"/>
<dbReference type="SUPFAM" id="SSF58104">
    <property type="entry name" value="Methyl-accepting chemotaxis protein (MCP) signaling domain"/>
    <property type="match status" value="1"/>
</dbReference>
<protein>
    <recommendedName>
        <fullName evidence="3">DUF883 domain-containing protein</fullName>
    </recommendedName>
</protein>
<evidence type="ECO:0000313" key="1">
    <source>
        <dbReference type="EMBL" id="BBL34706.1"/>
    </source>
</evidence>
<dbReference type="KEGG" id="nst:Nstercoris_00948"/>
<sequence>MVEKSISDEKADKAAEQIEKTVQKVQDAANEAVKRISTALDKIADTAGDGVEQGTEKLGKVTKKAVNIAEAAGERGREAVDDLVEQASDYAGNTRTFIQENPGQSIVIALAVGWIIGRLIRR</sequence>
<dbReference type="AlphaFoldDB" id="A0A4Y1YKS5"/>
<evidence type="ECO:0008006" key="3">
    <source>
        <dbReference type="Google" id="ProtNLM"/>
    </source>
</evidence>